<accession>A0A916MZI5</accession>
<keyword evidence="8" id="KW-1185">Reference proteome</keyword>
<keyword evidence="4" id="KW-0676">Redox-active center</keyword>
<comment type="subcellular location">
    <subcellularLocation>
        <location evidence="1">Cell envelope</location>
    </subcellularLocation>
</comment>
<reference evidence="7" key="1">
    <citation type="submission" date="2021-04" db="EMBL/GenBank/DDBJ databases">
        <authorList>
            <person name="Hornung B."/>
        </authorList>
    </citation>
    <scope>NUCLEOTIDE SEQUENCE</scope>
    <source>
        <strain evidence="7">G5G6</strain>
    </source>
</reference>
<dbReference type="InterPro" id="IPR050553">
    <property type="entry name" value="Thioredoxin_ResA/DsbE_sf"/>
</dbReference>
<dbReference type="GO" id="GO:0030313">
    <property type="term" value="C:cell envelope"/>
    <property type="evidence" value="ECO:0007669"/>
    <property type="project" value="UniProtKB-SubCell"/>
</dbReference>
<keyword evidence="7" id="KW-0413">Isomerase</keyword>
<evidence type="ECO:0000256" key="4">
    <source>
        <dbReference type="ARBA" id="ARBA00023284"/>
    </source>
</evidence>
<dbReference type="PROSITE" id="PS00194">
    <property type="entry name" value="THIOREDOXIN_1"/>
    <property type="match status" value="1"/>
</dbReference>
<dbReference type="InterPro" id="IPR013766">
    <property type="entry name" value="Thioredoxin_domain"/>
</dbReference>
<dbReference type="GO" id="GO:0015036">
    <property type="term" value="F:disulfide oxidoreductase activity"/>
    <property type="evidence" value="ECO:0007669"/>
    <property type="project" value="UniProtKB-ARBA"/>
</dbReference>
<dbReference type="AlphaFoldDB" id="A0A916MZI5"/>
<feature type="signal peptide" evidence="5">
    <location>
        <begin position="1"/>
        <end position="21"/>
    </location>
</feature>
<feature type="domain" description="Thioredoxin" evidence="6">
    <location>
        <begin position="27"/>
        <end position="167"/>
    </location>
</feature>
<organism evidence="7 8">
    <name type="scientific">Georgfuchsia toluolica</name>
    <dbReference type="NCBI Taxonomy" id="424218"/>
    <lineage>
        <taxon>Bacteria</taxon>
        <taxon>Pseudomonadati</taxon>
        <taxon>Pseudomonadota</taxon>
        <taxon>Betaproteobacteria</taxon>
        <taxon>Nitrosomonadales</taxon>
        <taxon>Sterolibacteriaceae</taxon>
        <taxon>Georgfuchsia</taxon>
    </lineage>
</organism>
<evidence type="ECO:0000259" key="6">
    <source>
        <dbReference type="PROSITE" id="PS51352"/>
    </source>
</evidence>
<dbReference type="RefSeq" id="WP_220634981.1">
    <property type="nucleotide sequence ID" value="NZ_CAJQUM010000001.1"/>
</dbReference>
<evidence type="ECO:0000256" key="5">
    <source>
        <dbReference type="SAM" id="SignalP"/>
    </source>
</evidence>
<evidence type="ECO:0000256" key="2">
    <source>
        <dbReference type="ARBA" id="ARBA00022748"/>
    </source>
</evidence>
<dbReference type="PROSITE" id="PS51352">
    <property type="entry name" value="THIOREDOXIN_2"/>
    <property type="match status" value="1"/>
</dbReference>
<name>A0A916MZI5_9PROT</name>
<dbReference type="GO" id="GO:0016853">
    <property type="term" value="F:isomerase activity"/>
    <property type="evidence" value="ECO:0007669"/>
    <property type="project" value="UniProtKB-KW"/>
</dbReference>
<keyword evidence="2" id="KW-0201">Cytochrome c-type biogenesis</keyword>
<gene>
    <name evidence="7" type="ORF">GTOL_10848</name>
</gene>
<dbReference type="CDD" id="cd02966">
    <property type="entry name" value="TlpA_like_family"/>
    <property type="match status" value="1"/>
</dbReference>
<evidence type="ECO:0000256" key="3">
    <source>
        <dbReference type="ARBA" id="ARBA00023157"/>
    </source>
</evidence>
<evidence type="ECO:0000313" key="7">
    <source>
        <dbReference type="EMBL" id="CAG4882966.1"/>
    </source>
</evidence>
<evidence type="ECO:0000313" key="8">
    <source>
        <dbReference type="Proteomes" id="UP000742786"/>
    </source>
</evidence>
<sequence length="170" mass="18596">MKTLCFVILFCLASAATPALATHPNEVGVGGTLREATMQGLTGPSRKLSEFRGKPLIINMWASYCGPCQMEMGSLERLSRHKGGKKFTVIGISIDDYPENAKAFLQKSGTTFSHFIDSKLFMENMLGADTIPLTVLIDAQGRVLAKYYGAKEWDSPEALALIGKAFRIQM</sequence>
<dbReference type="PANTHER" id="PTHR42852">
    <property type="entry name" value="THIOL:DISULFIDE INTERCHANGE PROTEIN DSBE"/>
    <property type="match status" value="1"/>
</dbReference>
<dbReference type="GO" id="GO:0017004">
    <property type="term" value="P:cytochrome complex assembly"/>
    <property type="evidence" value="ECO:0007669"/>
    <property type="project" value="UniProtKB-KW"/>
</dbReference>
<dbReference type="Gene3D" id="3.40.30.10">
    <property type="entry name" value="Glutaredoxin"/>
    <property type="match status" value="1"/>
</dbReference>
<keyword evidence="5" id="KW-0732">Signal</keyword>
<keyword evidence="3" id="KW-1015">Disulfide bond</keyword>
<dbReference type="InterPro" id="IPR013740">
    <property type="entry name" value="Redoxin"/>
</dbReference>
<dbReference type="InterPro" id="IPR017937">
    <property type="entry name" value="Thioredoxin_CS"/>
</dbReference>
<feature type="chain" id="PRO_5036837121" evidence="5">
    <location>
        <begin position="22"/>
        <end position="170"/>
    </location>
</feature>
<dbReference type="SUPFAM" id="SSF52833">
    <property type="entry name" value="Thioredoxin-like"/>
    <property type="match status" value="1"/>
</dbReference>
<protein>
    <submittedName>
        <fullName evidence="7">Thiol-disulfide isomerase</fullName>
    </submittedName>
</protein>
<dbReference type="InterPro" id="IPR036249">
    <property type="entry name" value="Thioredoxin-like_sf"/>
</dbReference>
<dbReference type="PANTHER" id="PTHR42852:SF6">
    <property type="entry name" value="THIOL:DISULFIDE INTERCHANGE PROTEIN DSBE"/>
    <property type="match status" value="1"/>
</dbReference>
<dbReference type="Proteomes" id="UP000742786">
    <property type="component" value="Unassembled WGS sequence"/>
</dbReference>
<comment type="caution">
    <text evidence="7">The sequence shown here is derived from an EMBL/GenBank/DDBJ whole genome shotgun (WGS) entry which is preliminary data.</text>
</comment>
<dbReference type="EMBL" id="CAJQUM010000001">
    <property type="protein sequence ID" value="CAG4882966.1"/>
    <property type="molecule type" value="Genomic_DNA"/>
</dbReference>
<evidence type="ECO:0000256" key="1">
    <source>
        <dbReference type="ARBA" id="ARBA00004196"/>
    </source>
</evidence>
<proteinExistence type="predicted"/>
<dbReference type="Pfam" id="PF08534">
    <property type="entry name" value="Redoxin"/>
    <property type="match status" value="1"/>
</dbReference>